<dbReference type="GO" id="GO:0015774">
    <property type="term" value="P:polysaccharide transport"/>
    <property type="evidence" value="ECO:0007669"/>
    <property type="project" value="TreeGrafter"/>
</dbReference>
<dbReference type="GO" id="GO:0015144">
    <property type="term" value="F:carbohydrate transmembrane transporter activity"/>
    <property type="evidence" value="ECO:0007669"/>
    <property type="project" value="TreeGrafter"/>
</dbReference>
<evidence type="ECO:0000256" key="1">
    <source>
        <dbReference type="ARBA" id="ARBA00004571"/>
    </source>
</evidence>
<proteinExistence type="inferred from homology"/>
<protein>
    <submittedName>
        <fullName evidence="10">Maltoporin</fullName>
    </submittedName>
</protein>
<sequence length="456" mass="52083">MYQDIKKSDWFTIAGGSYGRIGIGWTPDISSVSGRRLNLSRMGSIGGRMEEQDYLEIGLAFKMEPFKQTRDSIEINVQLRAAVFTRGAAYFGSSSTSGFNGLTLVLPELYVEGKNVFTKDLNIWVGNRFYRGNDVHMADYFYFNDHSGQGAGIEYKKSRFNVIFVSSSDTTSTVPPYFYLNYFTGTPSLEIRNRIVYALEQDLQLGKHSLITFLGEYHRIGDPSDNPAVQGSLESFPGDYGWVIGAKYQHNVLPYEFLRDGSFNQFAIRYGSGIANGGDGGSSRTWETFGAVDTTNFQFRNAYSWHIVNHFLLDFSDKFSLNGYGIFNYNQGAAKTKGEAETYLGKEVFNRKKDLTFGLKGVNYITDIFHWQTEIHYSQRQQGTSSWYRVTKLSFVPTIALRGQRSVWSRPHIRFIYSIARFNQAAQQDQFSPFLQLTGPKEWGHFFGVRAEWWTW</sequence>
<dbReference type="GO" id="GO:0009279">
    <property type="term" value="C:cell outer membrane"/>
    <property type="evidence" value="ECO:0007669"/>
    <property type="project" value="UniProtKB-SubCell"/>
</dbReference>
<keyword evidence="3" id="KW-0813">Transport</keyword>
<keyword evidence="8" id="KW-0472">Membrane</keyword>
<dbReference type="InterPro" id="IPR050286">
    <property type="entry name" value="G_neg_Bact_CarbUptk_Porin"/>
</dbReference>
<dbReference type="Proteomes" id="UP000298616">
    <property type="component" value="Chromosome"/>
</dbReference>
<dbReference type="InterPro" id="IPR036998">
    <property type="entry name" value="Porin_LamB_sf"/>
</dbReference>
<dbReference type="GO" id="GO:0015288">
    <property type="term" value="F:porin activity"/>
    <property type="evidence" value="ECO:0007669"/>
    <property type="project" value="UniProtKB-KW"/>
</dbReference>
<dbReference type="KEGG" id="fpf:DCC35_05360"/>
<dbReference type="AlphaFoldDB" id="A0A4D7JNB4"/>
<dbReference type="Pfam" id="PF02264">
    <property type="entry name" value="LamB"/>
    <property type="match status" value="1"/>
</dbReference>
<dbReference type="PANTHER" id="PTHR38762:SF1">
    <property type="entry name" value="CRYPTIC OUTER MEMBRANE PORIN BGLH-RELATED"/>
    <property type="match status" value="1"/>
</dbReference>
<evidence type="ECO:0000313" key="11">
    <source>
        <dbReference type="Proteomes" id="UP000298616"/>
    </source>
</evidence>
<dbReference type="PANTHER" id="PTHR38762">
    <property type="entry name" value="CRYPTIC OUTER MEMBRANE PORIN BGLH-RELATED"/>
    <property type="match status" value="1"/>
</dbReference>
<evidence type="ECO:0000256" key="6">
    <source>
        <dbReference type="ARBA" id="ARBA00023065"/>
    </source>
</evidence>
<keyword evidence="6" id="KW-0406">Ion transport</keyword>
<comment type="subcellular location">
    <subcellularLocation>
        <location evidence="1">Cell outer membrane</location>
        <topology evidence="1">Multi-pass membrane protein</topology>
    </subcellularLocation>
</comment>
<evidence type="ECO:0000256" key="8">
    <source>
        <dbReference type="ARBA" id="ARBA00023136"/>
    </source>
</evidence>
<evidence type="ECO:0000256" key="2">
    <source>
        <dbReference type="ARBA" id="ARBA00007055"/>
    </source>
</evidence>
<name>A0A4D7JNB4_9BACT</name>
<dbReference type="Gene3D" id="2.40.170.10">
    <property type="entry name" value="Porin, LamB type"/>
    <property type="match status" value="1"/>
</dbReference>
<keyword evidence="7" id="KW-0626">Porin</keyword>
<evidence type="ECO:0000256" key="4">
    <source>
        <dbReference type="ARBA" id="ARBA00022452"/>
    </source>
</evidence>
<gene>
    <name evidence="10" type="ORF">DCC35_05360</name>
</gene>
<keyword evidence="9" id="KW-0998">Cell outer membrane</keyword>
<dbReference type="GO" id="GO:0006811">
    <property type="term" value="P:monoatomic ion transport"/>
    <property type="evidence" value="ECO:0007669"/>
    <property type="project" value="UniProtKB-KW"/>
</dbReference>
<evidence type="ECO:0000256" key="9">
    <source>
        <dbReference type="ARBA" id="ARBA00023237"/>
    </source>
</evidence>
<keyword evidence="5" id="KW-0812">Transmembrane</keyword>
<dbReference type="OrthoDB" id="5493648at2"/>
<keyword evidence="11" id="KW-1185">Reference proteome</keyword>
<dbReference type="InterPro" id="IPR003192">
    <property type="entry name" value="Porin_LamB"/>
</dbReference>
<evidence type="ECO:0000313" key="10">
    <source>
        <dbReference type="EMBL" id="QCK14212.1"/>
    </source>
</evidence>
<dbReference type="EMBL" id="CP028923">
    <property type="protein sequence ID" value="QCK14212.1"/>
    <property type="molecule type" value="Genomic_DNA"/>
</dbReference>
<dbReference type="SUPFAM" id="SSF56935">
    <property type="entry name" value="Porins"/>
    <property type="match status" value="1"/>
</dbReference>
<evidence type="ECO:0000256" key="7">
    <source>
        <dbReference type="ARBA" id="ARBA00023114"/>
    </source>
</evidence>
<dbReference type="GO" id="GO:0046930">
    <property type="term" value="C:pore complex"/>
    <property type="evidence" value="ECO:0007669"/>
    <property type="project" value="UniProtKB-KW"/>
</dbReference>
<comment type="similarity">
    <text evidence="2">Belongs to the porin LamB (TC 1.B.3) family.</text>
</comment>
<organism evidence="10 11">
    <name type="scientific">Mangrovivirga cuniculi</name>
    <dbReference type="NCBI Taxonomy" id="2715131"/>
    <lineage>
        <taxon>Bacteria</taxon>
        <taxon>Pseudomonadati</taxon>
        <taxon>Bacteroidota</taxon>
        <taxon>Cytophagia</taxon>
        <taxon>Cytophagales</taxon>
        <taxon>Mangrovivirgaceae</taxon>
        <taxon>Mangrovivirga</taxon>
    </lineage>
</organism>
<accession>A0A4D7JNB4</accession>
<evidence type="ECO:0000256" key="5">
    <source>
        <dbReference type="ARBA" id="ARBA00022692"/>
    </source>
</evidence>
<keyword evidence="4" id="KW-1134">Transmembrane beta strand</keyword>
<evidence type="ECO:0000256" key="3">
    <source>
        <dbReference type="ARBA" id="ARBA00022448"/>
    </source>
</evidence>
<reference evidence="10 11" key="1">
    <citation type="submission" date="2018-04" db="EMBL/GenBank/DDBJ databases">
        <title>Complete genome uncultured novel isolate.</title>
        <authorList>
            <person name="Merlino G."/>
        </authorList>
    </citation>
    <scope>NUCLEOTIDE SEQUENCE [LARGE SCALE GENOMIC DNA]</scope>
    <source>
        <strain evidence="11">R1DC9</strain>
    </source>
</reference>